<evidence type="ECO:0000313" key="3">
    <source>
        <dbReference type="Proteomes" id="UP000198636"/>
    </source>
</evidence>
<feature type="compositionally biased region" description="Basic and acidic residues" evidence="1">
    <location>
        <begin position="80"/>
        <end position="92"/>
    </location>
</feature>
<dbReference type="AlphaFoldDB" id="A0A1G5KVR6"/>
<sequence length="130" mass="14525">MANPLTRVIMNNIAGKTLSSNNNTSNTKKVTNLKEQEEKLLVDLIYKERKIEGFRDKGPSVKSVQQVKYTSLSELAAKSGKIDEERDDKEANIKSNPPENKEAYVKKHVNTGTYIDLKSLQSLGNKGSSR</sequence>
<proteinExistence type="predicted"/>
<evidence type="ECO:0000256" key="1">
    <source>
        <dbReference type="SAM" id="MobiDB-lite"/>
    </source>
</evidence>
<accession>A0A1G5KVR6</accession>
<protein>
    <submittedName>
        <fullName evidence="2">Uncharacterized protein</fullName>
    </submittedName>
</protein>
<evidence type="ECO:0000313" key="2">
    <source>
        <dbReference type="EMBL" id="SCZ04677.1"/>
    </source>
</evidence>
<name>A0A1G5KVR6_9FIRM</name>
<reference evidence="2 3" key="1">
    <citation type="submission" date="2016-10" db="EMBL/GenBank/DDBJ databases">
        <authorList>
            <person name="de Groot N.N."/>
        </authorList>
    </citation>
    <scope>NUCLEOTIDE SEQUENCE [LARGE SCALE GENOMIC DNA]</scope>
    <source>
        <strain evidence="2 3">DSM 18978</strain>
    </source>
</reference>
<feature type="region of interest" description="Disordered" evidence="1">
    <location>
        <begin position="75"/>
        <end position="103"/>
    </location>
</feature>
<dbReference type="STRING" id="1120976.SAMN03080606_03812"/>
<dbReference type="Proteomes" id="UP000198636">
    <property type="component" value="Unassembled WGS sequence"/>
</dbReference>
<organism evidence="2 3">
    <name type="scientific">Alkaliphilus peptidifermentans DSM 18978</name>
    <dbReference type="NCBI Taxonomy" id="1120976"/>
    <lineage>
        <taxon>Bacteria</taxon>
        <taxon>Bacillati</taxon>
        <taxon>Bacillota</taxon>
        <taxon>Clostridia</taxon>
        <taxon>Peptostreptococcales</taxon>
        <taxon>Natronincolaceae</taxon>
        <taxon>Alkaliphilus</taxon>
    </lineage>
</organism>
<dbReference type="RefSeq" id="WP_091546838.1">
    <property type="nucleotide sequence ID" value="NZ_FMUS01000032.1"/>
</dbReference>
<keyword evidence="3" id="KW-1185">Reference proteome</keyword>
<dbReference type="EMBL" id="FMUS01000032">
    <property type="protein sequence ID" value="SCZ04677.1"/>
    <property type="molecule type" value="Genomic_DNA"/>
</dbReference>
<gene>
    <name evidence="2" type="ORF">SAMN03080606_03812</name>
</gene>